<evidence type="ECO:0000256" key="1">
    <source>
        <dbReference type="ARBA" id="ARBA00004141"/>
    </source>
</evidence>
<dbReference type="EMBL" id="HBGI01004512">
    <property type="protein sequence ID" value="CAD9241171.1"/>
    <property type="molecule type" value="Transcribed_RNA"/>
</dbReference>
<dbReference type="GO" id="GO:0016020">
    <property type="term" value="C:membrane"/>
    <property type="evidence" value="ECO:0007669"/>
    <property type="project" value="UniProtKB-SubCell"/>
</dbReference>
<gene>
    <name evidence="9" type="ORF">EAUS1353_LOCUS2911</name>
</gene>
<sequence>MERRAGEKEAGGEDRGVGAMTEARECCFVGAAGGVRGAGTAENAVRVQAGAAGRGRRNARAALRVGMVLDPHTTHSLATAAGDSAAWISGASEQYLNALYANAHSLSMLLADAAGGADAAAKTGVWDKFVRLVESAIVGIHGGLESAGIRSNTWGFAIIGFTVLVKALTLPLNYKQMESTVKMQALQPRMKQIQTQYRDNPQVMNQMIAEMYQTEKINPLAGCLPVFAQLPIWIALYRSVLNLAEEDLLNESFLWLPSLQGPVASSAEGLKWLFPFVNGAPPIGWHDAVCYLVLPVLLVVSQIWSQRILTPPSDDPQMQQTQKILAFLPFLVGWFSLNVPSGLGVYWVVNNLLSTGQTVAIRKALNADEMTAAGKAAAAAAEAKANPPDPKSRLQQSEGFKGSAAPPSSGASKKKKNRR</sequence>
<reference evidence="9" key="1">
    <citation type="submission" date="2021-01" db="EMBL/GenBank/DDBJ databases">
        <authorList>
            <person name="Corre E."/>
            <person name="Pelletier E."/>
            <person name="Niang G."/>
            <person name="Scheremetjew M."/>
            <person name="Finn R."/>
            <person name="Kale V."/>
            <person name="Holt S."/>
            <person name="Cochrane G."/>
            <person name="Meng A."/>
            <person name="Brown T."/>
            <person name="Cohen L."/>
        </authorList>
    </citation>
    <scope>NUCLEOTIDE SEQUENCE</scope>
    <source>
        <strain evidence="9">CCMP3124</strain>
    </source>
</reference>
<accession>A0A7S1XJB0</accession>
<organism evidence="9">
    <name type="scientific">Erythrolobus australicus</name>
    <dbReference type="NCBI Taxonomy" id="1077150"/>
    <lineage>
        <taxon>Eukaryota</taxon>
        <taxon>Rhodophyta</taxon>
        <taxon>Bangiophyceae</taxon>
        <taxon>Porphyridiales</taxon>
        <taxon>Porphyridiaceae</taxon>
        <taxon>Erythrolobus</taxon>
    </lineage>
</organism>
<evidence type="ECO:0000256" key="3">
    <source>
        <dbReference type="ARBA" id="ARBA00022989"/>
    </source>
</evidence>
<dbReference type="PANTHER" id="PTHR12428:SF14">
    <property type="entry name" value="ALBINO3-LIKE PROTEIN 1, CHLOROPLASTIC"/>
    <property type="match status" value="1"/>
</dbReference>
<evidence type="ECO:0000256" key="6">
    <source>
        <dbReference type="SAM" id="MobiDB-lite"/>
    </source>
</evidence>
<feature type="region of interest" description="Disordered" evidence="6">
    <location>
        <begin position="376"/>
        <end position="419"/>
    </location>
</feature>
<keyword evidence="4 7" id="KW-0472">Membrane</keyword>
<feature type="transmembrane region" description="Helical" evidence="7">
    <location>
        <begin position="324"/>
        <end position="349"/>
    </location>
</feature>
<comment type="subcellular location">
    <subcellularLocation>
        <location evidence="1 5">Membrane</location>
        <topology evidence="1 5">Multi-pass membrane protein</topology>
    </subcellularLocation>
</comment>
<evidence type="ECO:0000256" key="2">
    <source>
        <dbReference type="ARBA" id="ARBA00022692"/>
    </source>
</evidence>
<dbReference type="PANTHER" id="PTHR12428">
    <property type="entry name" value="OXA1"/>
    <property type="match status" value="1"/>
</dbReference>
<dbReference type="CDD" id="cd20070">
    <property type="entry name" value="5TM_YidC_Alb3"/>
    <property type="match status" value="1"/>
</dbReference>
<dbReference type="Pfam" id="PF02096">
    <property type="entry name" value="60KD_IMP"/>
    <property type="match status" value="1"/>
</dbReference>
<keyword evidence="3 7" id="KW-1133">Transmembrane helix</keyword>
<protein>
    <recommendedName>
        <fullName evidence="8">Membrane insertase YidC/Oxa/ALB C-terminal domain-containing protein</fullName>
    </recommendedName>
</protein>
<evidence type="ECO:0000256" key="5">
    <source>
        <dbReference type="RuleBase" id="RU003945"/>
    </source>
</evidence>
<evidence type="ECO:0000313" key="9">
    <source>
        <dbReference type="EMBL" id="CAD9241171.1"/>
    </source>
</evidence>
<proteinExistence type="inferred from homology"/>
<keyword evidence="2 5" id="KW-0812">Transmembrane</keyword>
<dbReference type="InterPro" id="IPR028055">
    <property type="entry name" value="YidC/Oxa/ALB_C"/>
</dbReference>
<feature type="compositionally biased region" description="Low complexity" evidence="6">
    <location>
        <begin position="401"/>
        <end position="411"/>
    </location>
</feature>
<comment type="similarity">
    <text evidence="5">Belongs to the OXA1/ALB3/YidC family.</text>
</comment>
<feature type="domain" description="Membrane insertase YidC/Oxa/ALB C-terminal" evidence="8">
    <location>
        <begin position="154"/>
        <end position="363"/>
    </location>
</feature>
<dbReference type="NCBIfam" id="TIGR03592">
    <property type="entry name" value="yidC_oxa1_cterm"/>
    <property type="match status" value="1"/>
</dbReference>
<dbReference type="InterPro" id="IPR001708">
    <property type="entry name" value="YidC/ALB3/OXA1/COX18"/>
</dbReference>
<dbReference type="AlphaFoldDB" id="A0A7S1XJB0"/>
<name>A0A7S1XJB0_9RHOD</name>
<dbReference type="GO" id="GO:0051205">
    <property type="term" value="P:protein insertion into membrane"/>
    <property type="evidence" value="ECO:0007669"/>
    <property type="project" value="TreeGrafter"/>
</dbReference>
<evidence type="ECO:0000256" key="7">
    <source>
        <dbReference type="SAM" id="Phobius"/>
    </source>
</evidence>
<dbReference type="InterPro" id="IPR047196">
    <property type="entry name" value="YidC_ALB_C"/>
</dbReference>
<evidence type="ECO:0000259" key="8">
    <source>
        <dbReference type="Pfam" id="PF02096"/>
    </source>
</evidence>
<evidence type="ECO:0000256" key="4">
    <source>
        <dbReference type="ARBA" id="ARBA00023136"/>
    </source>
</evidence>
<feature type="compositionally biased region" description="Low complexity" evidence="6">
    <location>
        <begin position="376"/>
        <end position="385"/>
    </location>
</feature>
<dbReference type="GO" id="GO:0032977">
    <property type="term" value="F:membrane insertase activity"/>
    <property type="evidence" value="ECO:0007669"/>
    <property type="project" value="InterPro"/>
</dbReference>